<feature type="region of interest" description="Disordered" evidence="1">
    <location>
        <begin position="152"/>
        <end position="183"/>
    </location>
</feature>
<feature type="compositionally biased region" description="Low complexity" evidence="1">
    <location>
        <begin position="152"/>
        <end position="167"/>
    </location>
</feature>
<reference evidence="2 3" key="1">
    <citation type="submission" date="2015-10" db="EMBL/GenBank/DDBJ databases">
        <title>Draft genome sequence of Streptomyces corchorusii DSM 40340, type strain for the species Streptomyces corchorusii.</title>
        <authorList>
            <person name="Ruckert C."/>
            <person name="Winkler A."/>
            <person name="Kalinowski J."/>
            <person name="Kampfer P."/>
            <person name="Glaeser S."/>
        </authorList>
    </citation>
    <scope>NUCLEOTIDE SEQUENCE [LARGE SCALE GENOMIC DNA]</scope>
    <source>
        <strain evidence="2 3">DSM 40340</strain>
    </source>
</reference>
<gene>
    <name evidence="2" type="ORF">AQJ11_36295</name>
</gene>
<name>A0A101PUV1_STRCK</name>
<comment type="caution">
    <text evidence="2">The sequence shown here is derived from an EMBL/GenBank/DDBJ whole genome shotgun (WGS) entry which is preliminary data.</text>
</comment>
<dbReference type="EMBL" id="LMWP01000046">
    <property type="protein sequence ID" value="KUN18112.1"/>
    <property type="molecule type" value="Genomic_DNA"/>
</dbReference>
<keyword evidence="3" id="KW-1185">Reference proteome</keyword>
<protein>
    <submittedName>
        <fullName evidence="2">Uncharacterized protein</fullName>
    </submittedName>
</protein>
<evidence type="ECO:0000256" key="1">
    <source>
        <dbReference type="SAM" id="MobiDB-lite"/>
    </source>
</evidence>
<evidence type="ECO:0000313" key="3">
    <source>
        <dbReference type="Proteomes" id="UP000053398"/>
    </source>
</evidence>
<dbReference type="AlphaFoldDB" id="A0A101PUV1"/>
<dbReference type="Proteomes" id="UP000053398">
    <property type="component" value="Unassembled WGS sequence"/>
</dbReference>
<evidence type="ECO:0000313" key="2">
    <source>
        <dbReference type="EMBL" id="KUN18112.1"/>
    </source>
</evidence>
<sequence length="183" mass="18698">MSMSRYRHKSRAWNAMVTTDERGVTRAIEDVIESSLESAAGRAAAAPAASSAPAPGVAAGPVPLGSAEPDVEILLDRMRTIRDRLATRLPGLPDDEELRAHLSALAPATLRTLQVSGAWDTLIVGGEEADIGIFCQNDAPVCVPAAPAAPGASAVPAAPAVPTAPVAANPPPDPRTSGLFDPA</sequence>
<dbReference type="RefSeq" id="WP_059266115.1">
    <property type="nucleotide sequence ID" value="NZ_KQ948368.1"/>
</dbReference>
<proteinExistence type="predicted"/>
<accession>A0A101PUV1</accession>
<organism evidence="2 3">
    <name type="scientific">Streptomyces corchorusii</name>
    <name type="common">Streptomyces chibaensis</name>
    <dbReference type="NCBI Taxonomy" id="1903"/>
    <lineage>
        <taxon>Bacteria</taxon>
        <taxon>Bacillati</taxon>
        <taxon>Actinomycetota</taxon>
        <taxon>Actinomycetes</taxon>
        <taxon>Kitasatosporales</taxon>
        <taxon>Streptomycetaceae</taxon>
        <taxon>Streptomyces</taxon>
    </lineage>
</organism>